<dbReference type="Proteomes" id="UP000318995">
    <property type="component" value="Unassembled WGS sequence"/>
</dbReference>
<proteinExistence type="predicted"/>
<sequence>MSHNPRTSCRRCARRGGSLYIVVMGVGMIVGVIALTSSAIGRLELRSAAANSDASRAALAARSGLEFALNWLNRTPDWRAQLISGDNSDAIHLLGGAYFRWLVTDADGDLDDDPRDHAMLRSVGYFNEAVAAMEVGIEPSGRGLTCLEAAAHAQLLFEAKSGSTITGAGFVSSNDDVMATTATFGLDAEAYDKVLGGTYSGTKTEGVRPREMPGDHVLDYYLARGTEIPLSSVPSSFGMRHLNFKLMSRWLNDVGEVNPYGIYWIDLAGESLDLKWSRVLGTLVLLNAGPNTACTDVAIHQANPLNAPCLIVQGDLKIDLRNLFTGTELRESGIFNYNPPGMPFNGEEDSDKSDVRNAVIEGVVYVTGMVIVRDTATVRGCLIANNICIEANKTLTLDYRPYAMNYPPPGFSAGQGVRVLPGSWRRTSQ</sequence>
<name>A0A5C5W9M4_9BACT</name>
<gene>
    <name evidence="2" type="ORF">Pla111_11830</name>
</gene>
<keyword evidence="3" id="KW-1185">Reference proteome</keyword>
<dbReference type="RefSeq" id="WP_146572279.1">
    <property type="nucleotide sequence ID" value="NZ_SJPH01000002.1"/>
</dbReference>
<dbReference type="EMBL" id="SJPH01000002">
    <property type="protein sequence ID" value="TWT47568.1"/>
    <property type="molecule type" value="Genomic_DNA"/>
</dbReference>
<keyword evidence="1" id="KW-0812">Transmembrane</keyword>
<evidence type="ECO:0000313" key="3">
    <source>
        <dbReference type="Proteomes" id="UP000318995"/>
    </source>
</evidence>
<organism evidence="2 3">
    <name type="scientific">Botrimarina hoheduenensis</name>
    <dbReference type="NCBI Taxonomy" id="2528000"/>
    <lineage>
        <taxon>Bacteria</taxon>
        <taxon>Pseudomonadati</taxon>
        <taxon>Planctomycetota</taxon>
        <taxon>Planctomycetia</taxon>
        <taxon>Pirellulales</taxon>
        <taxon>Lacipirellulaceae</taxon>
        <taxon>Botrimarina</taxon>
    </lineage>
</organism>
<comment type="caution">
    <text evidence="2">The sequence shown here is derived from an EMBL/GenBank/DDBJ whole genome shotgun (WGS) entry which is preliminary data.</text>
</comment>
<evidence type="ECO:0000256" key="1">
    <source>
        <dbReference type="SAM" id="Phobius"/>
    </source>
</evidence>
<keyword evidence="1" id="KW-1133">Transmembrane helix</keyword>
<reference evidence="2 3" key="1">
    <citation type="submission" date="2019-02" db="EMBL/GenBank/DDBJ databases">
        <title>Deep-cultivation of Planctomycetes and their phenomic and genomic characterization uncovers novel biology.</title>
        <authorList>
            <person name="Wiegand S."/>
            <person name="Jogler M."/>
            <person name="Boedeker C."/>
            <person name="Pinto D."/>
            <person name="Vollmers J."/>
            <person name="Rivas-Marin E."/>
            <person name="Kohn T."/>
            <person name="Peeters S.H."/>
            <person name="Heuer A."/>
            <person name="Rast P."/>
            <person name="Oberbeckmann S."/>
            <person name="Bunk B."/>
            <person name="Jeske O."/>
            <person name="Meyerdierks A."/>
            <person name="Storesund J.E."/>
            <person name="Kallscheuer N."/>
            <person name="Luecker S."/>
            <person name="Lage O.M."/>
            <person name="Pohl T."/>
            <person name="Merkel B.J."/>
            <person name="Hornburger P."/>
            <person name="Mueller R.-W."/>
            <person name="Bruemmer F."/>
            <person name="Labrenz M."/>
            <person name="Spormann A.M."/>
            <person name="Op Den Camp H."/>
            <person name="Overmann J."/>
            <person name="Amann R."/>
            <person name="Jetten M.S.M."/>
            <person name="Mascher T."/>
            <person name="Medema M.H."/>
            <person name="Devos D.P."/>
            <person name="Kaster A.-K."/>
            <person name="Ovreas L."/>
            <person name="Rohde M."/>
            <person name="Galperin M.Y."/>
            <person name="Jogler C."/>
        </authorList>
    </citation>
    <scope>NUCLEOTIDE SEQUENCE [LARGE SCALE GENOMIC DNA]</scope>
    <source>
        <strain evidence="2 3">Pla111</strain>
    </source>
</reference>
<feature type="transmembrane region" description="Helical" evidence="1">
    <location>
        <begin position="20"/>
        <end position="40"/>
    </location>
</feature>
<dbReference type="OrthoDB" id="235584at2"/>
<keyword evidence="1" id="KW-0472">Membrane</keyword>
<accession>A0A5C5W9M4</accession>
<evidence type="ECO:0000313" key="2">
    <source>
        <dbReference type="EMBL" id="TWT47568.1"/>
    </source>
</evidence>
<dbReference type="AlphaFoldDB" id="A0A5C5W9M4"/>
<protein>
    <submittedName>
        <fullName evidence="2">Uncharacterized protein</fullName>
    </submittedName>
</protein>